<protein>
    <submittedName>
        <fullName evidence="2">Uncharacterized protein</fullName>
    </submittedName>
</protein>
<evidence type="ECO:0000313" key="2">
    <source>
        <dbReference type="EMBL" id="JAD94982.1"/>
    </source>
</evidence>
<evidence type="ECO:0000256" key="1">
    <source>
        <dbReference type="SAM" id="MobiDB-lite"/>
    </source>
</evidence>
<name>A0A0A9EG17_ARUDO</name>
<sequence>MKKSCVARTRAAMRRGKRKSEARTRKALKWMAPSHSASATVVHSGE</sequence>
<dbReference type="AlphaFoldDB" id="A0A0A9EG17"/>
<reference evidence="2" key="2">
    <citation type="journal article" date="2015" name="Data Brief">
        <title>Shoot transcriptome of the giant reed, Arundo donax.</title>
        <authorList>
            <person name="Barrero R.A."/>
            <person name="Guerrero F.D."/>
            <person name="Moolhuijzen P."/>
            <person name="Goolsby J.A."/>
            <person name="Tidwell J."/>
            <person name="Bellgard S.E."/>
            <person name="Bellgard M.I."/>
        </authorList>
    </citation>
    <scope>NUCLEOTIDE SEQUENCE</scope>
    <source>
        <tissue evidence="2">Shoot tissue taken approximately 20 cm above the soil surface</tissue>
    </source>
</reference>
<proteinExistence type="predicted"/>
<accession>A0A0A9EG17</accession>
<feature type="compositionally biased region" description="Basic residues" evidence="1">
    <location>
        <begin position="1"/>
        <end position="18"/>
    </location>
</feature>
<feature type="region of interest" description="Disordered" evidence="1">
    <location>
        <begin position="1"/>
        <end position="24"/>
    </location>
</feature>
<dbReference type="EMBL" id="GBRH01202913">
    <property type="protein sequence ID" value="JAD94982.1"/>
    <property type="molecule type" value="Transcribed_RNA"/>
</dbReference>
<reference evidence="2" key="1">
    <citation type="submission" date="2014-09" db="EMBL/GenBank/DDBJ databases">
        <authorList>
            <person name="Magalhaes I.L.F."/>
            <person name="Oliveira U."/>
            <person name="Santos F.R."/>
            <person name="Vidigal T.H.D.A."/>
            <person name="Brescovit A.D."/>
            <person name="Santos A.J."/>
        </authorList>
    </citation>
    <scope>NUCLEOTIDE SEQUENCE</scope>
    <source>
        <tissue evidence="2">Shoot tissue taken approximately 20 cm above the soil surface</tissue>
    </source>
</reference>
<organism evidence="2">
    <name type="scientific">Arundo donax</name>
    <name type="common">Giant reed</name>
    <name type="synonym">Donax arundinaceus</name>
    <dbReference type="NCBI Taxonomy" id="35708"/>
    <lineage>
        <taxon>Eukaryota</taxon>
        <taxon>Viridiplantae</taxon>
        <taxon>Streptophyta</taxon>
        <taxon>Embryophyta</taxon>
        <taxon>Tracheophyta</taxon>
        <taxon>Spermatophyta</taxon>
        <taxon>Magnoliopsida</taxon>
        <taxon>Liliopsida</taxon>
        <taxon>Poales</taxon>
        <taxon>Poaceae</taxon>
        <taxon>PACMAD clade</taxon>
        <taxon>Arundinoideae</taxon>
        <taxon>Arundineae</taxon>
        <taxon>Arundo</taxon>
    </lineage>
</organism>